<reference evidence="10 13" key="2">
    <citation type="submission" date="2018-02" db="EMBL/GenBank/DDBJ databases">
        <authorList>
            <person name="Rodrigo-Torres L."/>
            <person name="Arahal R. D."/>
            <person name="Lucena T."/>
        </authorList>
    </citation>
    <scope>NUCLEOTIDE SEQUENCE [LARGE SCALE GENOMIC DNA]</scope>
    <source>
        <strain evidence="10 13">CECT 8486</strain>
    </source>
</reference>
<dbReference type="RefSeq" id="WP_072614211.1">
    <property type="nucleotide sequence ID" value="NZ_AP017935.1"/>
</dbReference>
<dbReference type="KEGG" id="lsu:A6B45_08570"/>
<reference evidence="11 12" key="1">
    <citation type="submission" date="2018-02" db="EMBL/GenBank/DDBJ databases">
        <authorList>
            <person name="Cohen D.B."/>
            <person name="Kent A.D."/>
        </authorList>
    </citation>
    <scope>NUCLEOTIDE SEQUENCE [LARGE SCALE GENOMIC DNA]</scope>
    <source>
        <strain evidence="11 12">CECT 9216</strain>
    </source>
</reference>
<evidence type="ECO:0000256" key="4">
    <source>
        <dbReference type="ARBA" id="ARBA00022679"/>
    </source>
</evidence>
<dbReference type="SUPFAM" id="SSF55083">
    <property type="entry name" value="6-hydroxymethyl-7,8-dihydropterin pyrophosphokinase, HPPK"/>
    <property type="match status" value="1"/>
</dbReference>
<comment type="catalytic activity">
    <reaction evidence="1">
        <text>6-hydroxymethyl-7,8-dihydropterin + ATP = (7,8-dihydropterin-6-yl)methyl diphosphate + AMP + H(+)</text>
        <dbReference type="Rhea" id="RHEA:11412"/>
        <dbReference type="ChEBI" id="CHEBI:15378"/>
        <dbReference type="ChEBI" id="CHEBI:30616"/>
        <dbReference type="ChEBI" id="CHEBI:44841"/>
        <dbReference type="ChEBI" id="CHEBI:72950"/>
        <dbReference type="ChEBI" id="CHEBI:456215"/>
        <dbReference type="EC" id="2.7.6.3"/>
    </reaction>
</comment>
<evidence type="ECO:0000256" key="3">
    <source>
        <dbReference type="ARBA" id="ARBA00013253"/>
    </source>
</evidence>
<dbReference type="GO" id="GO:0003848">
    <property type="term" value="F:2-amino-4-hydroxy-6-hydroxymethyldihydropteridine diphosphokinase activity"/>
    <property type="evidence" value="ECO:0007669"/>
    <property type="project" value="UniProtKB-EC"/>
</dbReference>
<dbReference type="NCBIfam" id="TIGR01498">
    <property type="entry name" value="folK"/>
    <property type="match status" value="1"/>
</dbReference>
<proteinExistence type="predicted"/>
<dbReference type="GO" id="GO:0046656">
    <property type="term" value="P:folic acid biosynthetic process"/>
    <property type="evidence" value="ECO:0007669"/>
    <property type="project" value="UniProtKB-KW"/>
</dbReference>
<keyword evidence="13" id="KW-1185">Reference proteome</keyword>
<keyword evidence="6 11" id="KW-0418">Kinase</keyword>
<dbReference type="PANTHER" id="PTHR43071:SF1">
    <property type="entry name" value="2-AMINO-4-HYDROXY-6-HYDROXYMETHYLDIHYDROPTERIDINE PYROPHOSPHOKINASE"/>
    <property type="match status" value="1"/>
</dbReference>
<evidence type="ECO:0000256" key="1">
    <source>
        <dbReference type="ARBA" id="ARBA00000198"/>
    </source>
</evidence>
<evidence type="ECO:0000313" key="13">
    <source>
        <dbReference type="Proteomes" id="UP000239237"/>
    </source>
</evidence>
<dbReference type="EMBL" id="OKQR01000003">
    <property type="protein sequence ID" value="SPD94103.1"/>
    <property type="molecule type" value="Genomic_DNA"/>
</dbReference>
<evidence type="ECO:0000256" key="7">
    <source>
        <dbReference type="ARBA" id="ARBA00022840"/>
    </source>
</evidence>
<evidence type="ECO:0000256" key="5">
    <source>
        <dbReference type="ARBA" id="ARBA00022741"/>
    </source>
</evidence>
<keyword evidence="4 11" id="KW-0808">Transferase</keyword>
<dbReference type="Proteomes" id="UP000239237">
    <property type="component" value="Unassembled WGS sequence"/>
</dbReference>
<dbReference type="InterPro" id="IPR000550">
    <property type="entry name" value="Hppk"/>
</dbReference>
<evidence type="ECO:0000256" key="2">
    <source>
        <dbReference type="ARBA" id="ARBA00005051"/>
    </source>
</evidence>
<dbReference type="GO" id="GO:0005524">
    <property type="term" value="F:ATP binding"/>
    <property type="evidence" value="ECO:0007669"/>
    <property type="project" value="UniProtKB-KW"/>
</dbReference>
<evidence type="ECO:0000256" key="6">
    <source>
        <dbReference type="ARBA" id="ARBA00022777"/>
    </source>
</evidence>
<dbReference type="CDD" id="cd00483">
    <property type="entry name" value="HPPK"/>
    <property type="match status" value="1"/>
</dbReference>
<protein>
    <recommendedName>
        <fullName evidence="3">2-amino-4-hydroxy-6-hydroxymethyldihydropteridine diphosphokinase</fullName>
        <ecNumber evidence="3">2.7.6.3</ecNumber>
    </recommendedName>
</protein>
<dbReference type="Pfam" id="PF01288">
    <property type="entry name" value="HPPK"/>
    <property type="match status" value="1"/>
</dbReference>
<dbReference type="PROSITE" id="PS00794">
    <property type="entry name" value="HPPK"/>
    <property type="match status" value="1"/>
</dbReference>
<dbReference type="Gene3D" id="3.30.70.560">
    <property type="entry name" value="7,8-Dihydro-6-hydroxymethylpterin-pyrophosphokinase HPPK"/>
    <property type="match status" value="1"/>
</dbReference>
<dbReference type="Proteomes" id="UP000237923">
    <property type="component" value="Unassembled WGS sequence"/>
</dbReference>
<evidence type="ECO:0000256" key="8">
    <source>
        <dbReference type="ARBA" id="ARBA00022909"/>
    </source>
</evidence>
<keyword evidence="7" id="KW-0067">ATP-binding</keyword>
<organism evidence="11 12">
    <name type="scientific">Leuconostoc suionicum</name>
    <dbReference type="NCBI Taxonomy" id="1511761"/>
    <lineage>
        <taxon>Bacteria</taxon>
        <taxon>Bacillati</taxon>
        <taxon>Bacillota</taxon>
        <taxon>Bacilli</taxon>
        <taxon>Lactobacillales</taxon>
        <taxon>Lactobacillaceae</taxon>
        <taxon>Leuconostoc</taxon>
    </lineage>
</organism>
<dbReference type="GeneID" id="99674848"/>
<keyword evidence="8" id="KW-0289">Folate biosynthesis</keyword>
<evidence type="ECO:0000313" key="10">
    <source>
        <dbReference type="EMBL" id="SPD94103.1"/>
    </source>
</evidence>
<evidence type="ECO:0000259" key="9">
    <source>
        <dbReference type="PROSITE" id="PS00794"/>
    </source>
</evidence>
<feature type="domain" description="7,8-dihydro-6-hydroxymethylpterin-pyrophosphokinase" evidence="9">
    <location>
        <begin position="88"/>
        <end position="99"/>
    </location>
</feature>
<evidence type="ECO:0000313" key="12">
    <source>
        <dbReference type="Proteomes" id="UP000237923"/>
    </source>
</evidence>
<dbReference type="AlphaFoldDB" id="A0A2N9KFZ9"/>
<evidence type="ECO:0000313" key="11">
    <source>
        <dbReference type="EMBL" id="SPE09530.1"/>
    </source>
</evidence>
<gene>
    <name evidence="11" type="primary">folK</name>
    <name evidence="10" type="ORF">LES8486_01553</name>
    <name evidence="11" type="ORF">LES9216_01700</name>
</gene>
<keyword evidence="5" id="KW-0547">Nucleotide-binding</keyword>
<dbReference type="GO" id="GO:0046654">
    <property type="term" value="P:tetrahydrofolate biosynthetic process"/>
    <property type="evidence" value="ECO:0007669"/>
    <property type="project" value="UniProtKB-UniPathway"/>
</dbReference>
<accession>A0A2N9KFZ9</accession>
<comment type="pathway">
    <text evidence="2">Cofactor biosynthesis; tetrahydrofolate biosynthesis; 2-amino-4-hydroxy-6-hydroxymethyl-7,8-dihydropteridine diphosphate from 7,8-dihydroneopterin triphosphate: step 4/4.</text>
</comment>
<dbReference type="GO" id="GO:0016301">
    <property type="term" value="F:kinase activity"/>
    <property type="evidence" value="ECO:0007669"/>
    <property type="project" value="UniProtKB-KW"/>
</dbReference>
<dbReference type="EC" id="2.7.6.3" evidence="3"/>
<dbReference type="EMBL" id="OKQU01000003">
    <property type="protein sequence ID" value="SPE09530.1"/>
    <property type="molecule type" value="Genomic_DNA"/>
</dbReference>
<name>A0A2N9KFZ9_9LACO</name>
<dbReference type="UniPathway" id="UPA00077">
    <property type="reaction ID" value="UER00155"/>
</dbReference>
<sequence>MTIVYLSLGSNLGNRADNLQQAIRLLHKNPNIDIEATSPIYETQPVGGVVQDDFYNIAVRANTSLDAYNLLTVLQEIEKKLKRVRLQHWGPRTIDLDILLFGDEKWSTETLTIPHREMANRLFVLTPLLDVVLPERKHEVQQLISTTTDKNWVRQVSNQQIGSFHEDI</sequence>
<dbReference type="InterPro" id="IPR035907">
    <property type="entry name" value="Hppk_sf"/>
</dbReference>
<dbReference type="PANTHER" id="PTHR43071">
    <property type="entry name" value="2-AMINO-4-HYDROXY-6-HYDROXYMETHYLDIHYDROPTERIDINE PYROPHOSPHOKINASE"/>
    <property type="match status" value="1"/>
</dbReference>